<dbReference type="Pfam" id="PF01757">
    <property type="entry name" value="Acyl_transf_3"/>
    <property type="match status" value="1"/>
</dbReference>
<feature type="transmembrane region" description="Helical" evidence="1">
    <location>
        <begin position="173"/>
        <end position="194"/>
    </location>
</feature>
<reference evidence="3" key="1">
    <citation type="journal article" date="2014" name="Int. J. Syst. Evol. Microbiol.">
        <title>Complete genome sequence of Corynebacterium casei LMG S-19264T (=DSM 44701T), isolated from a smear-ripened cheese.</title>
        <authorList>
            <consortium name="US DOE Joint Genome Institute (JGI-PGF)"/>
            <person name="Walter F."/>
            <person name="Albersmeier A."/>
            <person name="Kalinowski J."/>
            <person name="Ruckert C."/>
        </authorList>
    </citation>
    <scope>NUCLEOTIDE SEQUENCE</scope>
    <source>
        <strain evidence="3">CGMCC 1.12214</strain>
    </source>
</reference>
<dbReference type="EMBL" id="BMES01000001">
    <property type="protein sequence ID" value="GGH09493.1"/>
    <property type="molecule type" value="Genomic_DNA"/>
</dbReference>
<dbReference type="InterPro" id="IPR002656">
    <property type="entry name" value="Acyl_transf_3_dom"/>
</dbReference>
<keyword evidence="4" id="KW-1185">Reference proteome</keyword>
<feature type="transmembrane region" description="Helical" evidence="1">
    <location>
        <begin position="326"/>
        <end position="347"/>
    </location>
</feature>
<comment type="caution">
    <text evidence="3">The sequence shown here is derived from an EMBL/GenBank/DDBJ whole genome shotgun (WGS) entry which is preliminary data.</text>
</comment>
<evidence type="ECO:0000313" key="4">
    <source>
        <dbReference type="Proteomes" id="UP000603912"/>
    </source>
</evidence>
<dbReference type="PANTHER" id="PTHR23028">
    <property type="entry name" value="ACETYLTRANSFERASE"/>
    <property type="match status" value="1"/>
</dbReference>
<dbReference type="AlphaFoldDB" id="A0A917I4H1"/>
<evidence type="ECO:0000259" key="2">
    <source>
        <dbReference type="Pfam" id="PF01757"/>
    </source>
</evidence>
<keyword evidence="1" id="KW-0812">Transmembrane</keyword>
<name>A0A917I4H1_9HYPH</name>
<dbReference type="GO" id="GO:0016020">
    <property type="term" value="C:membrane"/>
    <property type="evidence" value="ECO:0007669"/>
    <property type="project" value="TreeGrafter"/>
</dbReference>
<feature type="domain" description="Acyltransferase 3" evidence="2">
    <location>
        <begin position="21"/>
        <end position="344"/>
    </location>
</feature>
<dbReference type="RefSeq" id="WP_188516199.1">
    <property type="nucleotide sequence ID" value="NZ_BMES01000001.1"/>
</dbReference>
<proteinExistence type="predicted"/>
<evidence type="ECO:0000313" key="3">
    <source>
        <dbReference type="EMBL" id="GGH09493.1"/>
    </source>
</evidence>
<dbReference type="GO" id="GO:0009103">
    <property type="term" value="P:lipopolysaccharide biosynthetic process"/>
    <property type="evidence" value="ECO:0007669"/>
    <property type="project" value="TreeGrafter"/>
</dbReference>
<dbReference type="PANTHER" id="PTHR23028:SF53">
    <property type="entry name" value="ACYL_TRANSF_3 DOMAIN-CONTAINING PROTEIN"/>
    <property type="match status" value="1"/>
</dbReference>
<reference evidence="3" key="2">
    <citation type="submission" date="2020-09" db="EMBL/GenBank/DDBJ databases">
        <authorList>
            <person name="Sun Q."/>
            <person name="Zhou Y."/>
        </authorList>
    </citation>
    <scope>NUCLEOTIDE SEQUENCE</scope>
    <source>
        <strain evidence="3">CGMCC 1.12214</strain>
    </source>
</reference>
<feature type="transmembrane region" description="Helical" evidence="1">
    <location>
        <begin position="236"/>
        <end position="254"/>
    </location>
</feature>
<evidence type="ECO:0000256" key="1">
    <source>
        <dbReference type="SAM" id="Phobius"/>
    </source>
</evidence>
<feature type="transmembrane region" description="Helical" evidence="1">
    <location>
        <begin position="87"/>
        <end position="107"/>
    </location>
</feature>
<keyword evidence="1" id="KW-1133">Transmembrane helix</keyword>
<protein>
    <recommendedName>
        <fullName evidence="2">Acyltransferase 3 domain-containing protein</fullName>
    </recommendedName>
</protein>
<feature type="transmembrane region" description="Helical" evidence="1">
    <location>
        <begin position="47"/>
        <end position="67"/>
    </location>
</feature>
<feature type="transmembrane region" description="Helical" evidence="1">
    <location>
        <begin position="150"/>
        <end position="166"/>
    </location>
</feature>
<dbReference type="Proteomes" id="UP000603912">
    <property type="component" value="Unassembled WGS sequence"/>
</dbReference>
<keyword evidence="1" id="KW-0472">Membrane</keyword>
<dbReference type="InterPro" id="IPR050879">
    <property type="entry name" value="Acyltransferase_3"/>
</dbReference>
<organism evidence="3 4">
    <name type="scientific">Alsobacter metallidurans</name>
    <dbReference type="NCBI Taxonomy" id="340221"/>
    <lineage>
        <taxon>Bacteria</taxon>
        <taxon>Pseudomonadati</taxon>
        <taxon>Pseudomonadota</taxon>
        <taxon>Alphaproteobacteria</taxon>
        <taxon>Hyphomicrobiales</taxon>
        <taxon>Alsobacteraceae</taxon>
        <taxon>Alsobacter</taxon>
    </lineage>
</organism>
<sequence>MNAPRLACLFMADQRTSSTIPGLDGLRAISILIVMISHAGLQGLVPGVFGVTVFFAISGYLITRLLLDEVDRTGTIAIGSFYVRRMLRLYPPLIAYVAVMALVGYAAGEAVDPLGAASALLYFANYVNIFTPHRLDGIGGHLWSLAVEEHFYAFYPLLLLAVLAAGRRLAPALLALCAVSLAARIGVSAFWPAVSVDYTGMATECRIEGILAGALAAIVYRSPAAGLPGLLRDPRVALLALPVLALTFLIRDPWFRQTLRYSVQEITLVPIILAVVSARSGGLVQRVMNSAPLVATGKLSYSLYLWHFAGYEIALGLVPGGGWRLAMAYALGIGLAFAIAFASYRLVEQPFFALRRRFGSHVRPALEDEAGAQASGQAARSA</sequence>
<accession>A0A917I4H1</accession>
<gene>
    <name evidence="3" type="ORF">GCM10007036_05570</name>
</gene>
<dbReference type="GO" id="GO:0016747">
    <property type="term" value="F:acyltransferase activity, transferring groups other than amino-acyl groups"/>
    <property type="evidence" value="ECO:0007669"/>
    <property type="project" value="InterPro"/>
</dbReference>